<feature type="compositionally biased region" description="Low complexity" evidence="2">
    <location>
        <begin position="1"/>
        <end position="31"/>
    </location>
</feature>
<reference evidence="3 4" key="2">
    <citation type="submission" date="2016-08" db="EMBL/GenBank/DDBJ databases">
        <title>Pervasive Adenine N6-methylation of Active Genes in Fungi.</title>
        <authorList>
            <consortium name="DOE Joint Genome Institute"/>
            <person name="Mondo S.J."/>
            <person name="Dannebaum R.O."/>
            <person name="Kuo R.C."/>
            <person name="Labutti K."/>
            <person name="Haridas S."/>
            <person name="Kuo A."/>
            <person name="Salamov A."/>
            <person name="Ahrendt S.R."/>
            <person name="Lipzen A."/>
            <person name="Sullivan W."/>
            <person name="Andreopoulos W.B."/>
            <person name="Clum A."/>
            <person name="Lindquist E."/>
            <person name="Daum C."/>
            <person name="Ramamoorthy G.K."/>
            <person name="Gryganskyi A."/>
            <person name="Culley D."/>
            <person name="Magnuson J.K."/>
            <person name="James T.Y."/>
            <person name="O'Malley M.A."/>
            <person name="Stajich J.E."/>
            <person name="Spatafora J.W."/>
            <person name="Visel A."/>
            <person name="Grigoriev I.V."/>
        </authorList>
    </citation>
    <scope>NUCLEOTIDE SEQUENCE [LARGE SCALE GENOMIC DNA]</scope>
    <source>
        <strain evidence="3 4">S4</strain>
    </source>
</reference>
<proteinExistence type="predicted"/>
<dbReference type="EMBL" id="MCFG01000593">
    <property type="protein sequence ID" value="ORX63718.1"/>
    <property type="molecule type" value="Genomic_DNA"/>
</dbReference>
<feature type="coiled-coil region" evidence="1">
    <location>
        <begin position="171"/>
        <end position="198"/>
    </location>
</feature>
<evidence type="ECO:0000256" key="2">
    <source>
        <dbReference type="SAM" id="MobiDB-lite"/>
    </source>
</evidence>
<feature type="region of interest" description="Disordered" evidence="2">
    <location>
        <begin position="1"/>
        <end position="40"/>
    </location>
</feature>
<accession>A0A1Y1VR03</accession>
<organism evidence="3 4">
    <name type="scientific">Anaeromyces robustus</name>
    <dbReference type="NCBI Taxonomy" id="1754192"/>
    <lineage>
        <taxon>Eukaryota</taxon>
        <taxon>Fungi</taxon>
        <taxon>Fungi incertae sedis</taxon>
        <taxon>Chytridiomycota</taxon>
        <taxon>Chytridiomycota incertae sedis</taxon>
        <taxon>Neocallimastigomycetes</taxon>
        <taxon>Neocallimastigales</taxon>
        <taxon>Neocallimastigaceae</taxon>
        <taxon>Anaeromyces</taxon>
    </lineage>
</organism>
<keyword evidence="1" id="KW-0175">Coiled coil</keyword>
<evidence type="ECO:0000313" key="4">
    <source>
        <dbReference type="Proteomes" id="UP000193944"/>
    </source>
</evidence>
<comment type="caution">
    <text evidence="3">The sequence shown here is derived from an EMBL/GenBank/DDBJ whole genome shotgun (WGS) entry which is preliminary data.</text>
</comment>
<sequence length="224" mass="26315">MTTTLTTDTTTTSTTATTKSSKTRISSNSISLNENPSKKETPLVISTHHQYQKERMNQTIGNEPPEIAKNMEMSKFKALHKLDVILEQLQSKRIRRFKSPKTLNTYYIPWIISNFQNSTDIKNDPELKEDLKHLMMKYKEWNPKSKSFKLLKHRLAPIQEIFRMAGITFTLEDQIKLNQQKQQRQQQQEQQQQEQTQLKHSMNFEDEQNALQEINSILYKEGKA</sequence>
<dbReference type="AlphaFoldDB" id="A0A1Y1VR03"/>
<gene>
    <name evidence="3" type="ORF">BCR32DRAFT_136086</name>
</gene>
<evidence type="ECO:0000313" key="3">
    <source>
        <dbReference type="EMBL" id="ORX63718.1"/>
    </source>
</evidence>
<reference evidence="3 4" key="1">
    <citation type="submission" date="2016-08" db="EMBL/GenBank/DDBJ databases">
        <title>A Parts List for Fungal Cellulosomes Revealed by Comparative Genomics.</title>
        <authorList>
            <consortium name="DOE Joint Genome Institute"/>
            <person name="Haitjema C.H."/>
            <person name="Gilmore S.P."/>
            <person name="Henske J.K."/>
            <person name="Solomon K.V."/>
            <person name="De Groot R."/>
            <person name="Kuo A."/>
            <person name="Mondo S.J."/>
            <person name="Salamov A.A."/>
            <person name="Labutti K."/>
            <person name="Zhao Z."/>
            <person name="Chiniquy J."/>
            <person name="Barry K."/>
            <person name="Brewer H.M."/>
            <person name="Purvine S.O."/>
            <person name="Wright A.T."/>
            <person name="Boxma B."/>
            <person name="Van Alen T."/>
            <person name="Hackstein J.H."/>
            <person name="Baker S.E."/>
            <person name="Grigoriev I.V."/>
            <person name="O'Malley M.A."/>
        </authorList>
    </citation>
    <scope>NUCLEOTIDE SEQUENCE [LARGE SCALE GENOMIC DNA]</scope>
    <source>
        <strain evidence="3 4">S4</strain>
    </source>
</reference>
<dbReference type="Proteomes" id="UP000193944">
    <property type="component" value="Unassembled WGS sequence"/>
</dbReference>
<keyword evidence="4" id="KW-1185">Reference proteome</keyword>
<name>A0A1Y1VR03_9FUNG</name>
<protein>
    <submittedName>
        <fullName evidence="3">Uncharacterized protein</fullName>
    </submittedName>
</protein>
<evidence type="ECO:0000256" key="1">
    <source>
        <dbReference type="SAM" id="Coils"/>
    </source>
</evidence>